<comment type="subcellular location">
    <subcellularLocation>
        <location evidence="1">Periplasm</location>
    </subcellularLocation>
</comment>
<dbReference type="Proteomes" id="UP000013523">
    <property type="component" value="Chromosome"/>
</dbReference>
<keyword evidence="8" id="KW-1185">Reference proteome</keyword>
<accession>R4K7I6</accession>
<dbReference type="PANTHER" id="PTHR30024:SF42">
    <property type="entry name" value="ALIPHATIC SULFONATES-BINDING PROTEIN-RELATED"/>
    <property type="match status" value="1"/>
</dbReference>
<evidence type="ECO:0000259" key="6">
    <source>
        <dbReference type="SMART" id="SM00062"/>
    </source>
</evidence>
<dbReference type="EMBL" id="CP003261">
    <property type="protein sequence ID" value="AGK98498.1"/>
    <property type="molecule type" value="Genomic_DNA"/>
</dbReference>
<evidence type="ECO:0000256" key="2">
    <source>
        <dbReference type="ARBA" id="ARBA00010742"/>
    </source>
</evidence>
<keyword evidence="4 5" id="KW-0732">Signal</keyword>
<feature type="domain" description="Solute-binding protein family 3/N-terminal" evidence="6">
    <location>
        <begin position="46"/>
        <end position="265"/>
    </location>
</feature>
<dbReference type="NCBIfam" id="TIGR01728">
    <property type="entry name" value="SsuA_fam"/>
    <property type="match status" value="1"/>
</dbReference>
<comment type="similarity">
    <text evidence="2">Belongs to the bacterial solute-binding protein SsuA/TauA family.</text>
</comment>
<protein>
    <submittedName>
        <fullName evidence="7">ABC transporter, substrate-binding protein, aliphatic sulfonates family</fullName>
    </submittedName>
</protein>
<dbReference type="KEGG" id="cpas:Clopa_3719"/>
<proteinExistence type="inferred from homology"/>
<dbReference type="Gene3D" id="3.40.190.10">
    <property type="entry name" value="Periplasmic binding protein-like II"/>
    <property type="match status" value="2"/>
</dbReference>
<dbReference type="OrthoDB" id="286202at2"/>
<dbReference type="InterPro" id="IPR015168">
    <property type="entry name" value="SsuA/THI5"/>
</dbReference>
<dbReference type="GO" id="GO:0016020">
    <property type="term" value="C:membrane"/>
    <property type="evidence" value="ECO:0007669"/>
    <property type="project" value="InterPro"/>
</dbReference>
<dbReference type="InterPro" id="IPR010067">
    <property type="entry name" value="ABC_SsuA_sub-bd"/>
</dbReference>
<evidence type="ECO:0000256" key="3">
    <source>
        <dbReference type="ARBA" id="ARBA00022448"/>
    </source>
</evidence>
<dbReference type="GO" id="GO:0042626">
    <property type="term" value="F:ATPase-coupled transmembrane transporter activity"/>
    <property type="evidence" value="ECO:0007669"/>
    <property type="project" value="InterPro"/>
</dbReference>
<sequence>MKKNKIISIMLASLILTFGLVGCNSSTSGSNAGANSNSTSGVSTHELRIATQPSPFAASVFVAKEKGFLADELKKYNVKVTWTSFAAGPPMNEAFAAGQEDIGVMGDVPTILAKASGQKTIIIAGASYGEKTLALVVKPNSSIKDGKDLKGKKVAFVKGSYGHHLLGLILSKAGLSFNDIQSVNLPVADISSAVAAGQVDAGVVWEPSLTKGVDNKQTKILIDGTGIKRNNVFYTASEAFAKSNPKIIEAYIKALNKASDYIKSNPKEAAAAIQPDIKLPVDELTKLLPKYNFTPVIEDEDIKELKDVEKFCRDQNLSKASVNVDQFVDTEYLKNSGLIK</sequence>
<evidence type="ECO:0000313" key="7">
    <source>
        <dbReference type="EMBL" id="AGK98498.1"/>
    </source>
</evidence>
<organism evidence="7 8">
    <name type="scientific">Clostridium pasteurianum BC1</name>
    <dbReference type="NCBI Taxonomy" id="86416"/>
    <lineage>
        <taxon>Bacteria</taxon>
        <taxon>Bacillati</taxon>
        <taxon>Bacillota</taxon>
        <taxon>Clostridia</taxon>
        <taxon>Eubacteriales</taxon>
        <taxon>Clostridiaceae</taxon>
        <taxon>Clostridium</taxon>
    </lineage>
</organism>
<dbReference type="RefSeq" id="WP_015616781.1">
    <property type="nucleotide sequence ID" value="NC_021182.1"/>
</dbReference>
<gene>
    <name evidence="7" type="ORF">Clopa_3719</name>
</gene>
<dbReference type="GO" id="GO:0042597">
    <property type="term" value="C:periplasmic space"/>
    <property type="evidence" value="ECO:0007669"/>
    <property type="project" value="UniProtKB-SubCell"/>
</dbReference>
<dbReference type="InterPro" id="IPR001638">
    <property type="entry name" value="Solute-binding_3/MltF_N"/>
</dbReference>
<dbReference type="SMART" id="SM00062">
    <property type="entry name" value="PBPb"/>
    <property type="match status" value="1"/>
</dbReference>
<reference evidence="7 8" key="1">
    <citation type="submission" date="2012-01" db="EMBL/GenBank/DDBJ databases">
        <title>Complete sequence of chromosome of Clostridium pasteurianum BC1.</title>
        <authorList>
            <consortium name="US DOE Joint Genome Institute"/>
            <person name="Lucas S."/>
            <person name="Han J."/>
            <person name="Lapidus A."/>
            <person name="Cheng J.-F."/>
            <person name="Goodwin L."/>
            <person name="Pitluck S."/>
            <person name="Peters L."/>
            <person name="Mikhailova N."/>
            <person name="Teshima H."/>
            <person name="Detter J.C."/>
            <person name="Han C."/>
            <person name="Tapia R."/>
            <person name="Land M."/>
            <person name="Hauser L."/>
            <person name="Kyrpides N."/>
            <person name="Ivanova N."/>
            <person name="Pagani I."/>
            <person name="Dunn J."/>
            <person name="Taghavi S."/>
            <person name="Francis A."/>
            <person name="van der Lelie D."/>
            <person name="Woyke T."/>
        </authorList>
    </citation>
    <scope>NUCLEOTIDE SEQUENCE [LARGE SCALE GENOMIC DNA]</scope>
    <source>
        <strain evidence="7 8">BC1</strain>
    </source>
</reference>
<evidence type="ECO:0000256" key="4">
    <source>
        <dbReference type="ARBA" id="ARBA00022729"/>
    </source>
</evidence>
<evidence type="ECO:0000256" key="1">
    <source>
        <dbReference type="ARBA" id="ARBA00004418"/>
    </source>
</evidence>
<feature type="signal peptide" evidence="5">
    <location>
        <begin position="1"/>
        <end position="23"/>
    </location>
</feature>
<dbReference type="SUPFAM" id="SSF53850">
    <property type="entry name" value="Periplasmic binding protein-like II"/>
    <property type="match status" value="1"/>
</dbReference>
<dbReference type="HOGENOM" id="CLU_028871_2_2_9"/>
<name>R4K7I6_CLOPA</name>
<dbReference type="PATRIC" id="fig|86416.3.peg.3717"/>
<keyword evidence="3" id="KW-0813">Transport</keyword>
<feature type="chain" id="PRO_5039659461" evidence="5">
    <location>
        <begin position="24"/>
        <end position="340"/>
    </location>
</feature>
<dbReference type="AlphaFoldDB" id="R4K7I6"/>
<dbReference type="Pfam" id="PF09084">
    <property type="entry name" value="NMT1"/>
    <property type="match status" value="1"/>
</dbReference>
<evidence type="ECO:0000313" key="8">
    <source>
        <dbReference type="Proteomes" id="UP000013523"/>
    </source>
</evidence>
<dbReference type="PANTHER" id="PTHR30024">
    <property type="entry name" value="ALIPHATIC SULFONATES-BINDING PROTEIN-RELATED"/>
    <property type="match status" value="1"/>
</dbReference>
<evidence type="ECO:0000256" key="5">
    <source>
        <dbReference type="SAM" id="SignalP"/>
    </source>
</evidence>
<dbReference type="PROSITE" id="PS51257">
    <property type="entry name" value="PROKAR_LIPOPROTEIN"/>
    <property type="match status" value="1"/>
</dbReference>
<dbReference type="STRING" id="86416.Clopa_3719"/>
<dbReference type="eggNOG" id="COG0715">
    <property type="taxonomic scope" value="Bacteria"/>
</dbReference>